<protein>
    <submittedName>
        <fullName evidence="1">Divalent cation tolerance protein CutA</fullName>
    </submittedName>
</protein>
<dbReference type="RefSeq" id="WP_118688444.1">
    <property type="nucleotide sequence ID" value="NZ_JACOPE010000001.1"/>
</dbReference>
<dbReference type="InterPro" id="IPR004323">
    <property type="entry name" value="Ion_tolerance_CutA"/>
</dbReference>
<accession>A0ABR7G3P4</accession>
<dbReference type="Proteomes" id="UP000631576">
    <property type="component" value="Unassembled WGS sequence"/>
</dbReference>
<keyword evidence="2" id="KW-1185">Reference proteome</keyword>
<sequence length="110" mass="12645">MDFKYCKLEIFIPETHITQLQKALQSVDAGHIGKYDSCMSCSQLISYWRPLDGTDPYIGKAGEISCEREVKVEVTVYTEKVEETIRAIKEVHPYEEPVINALPIYRVSFL</sequence>
<name>A0ABR7G3P4_9FIRM</name>
<organism evidence="1 2">
    <name type="scientific">Ruminococcus hominis</name>
    <dbReference type="NCBI Taxonomy" id="2763065"/>
    <lineage>
        <taxon>Bacteria</taxon>
        <taxon>Bacillati</taxon>
        <taxon>Bacillota</taxon>
        <taxon>Clostridia</taxon>
        <taxon>Eubacteriales</taxon>
        <taxon>Oscillospiraceae</taxon>
        <taxon>Ruminococcus</taxon>
    </lineage>
</organism>
<dbReference type="SUPFAM" id="SSF102705">
    <property type="entry name" value="NIF3 (NGG1p interacting factor 3)-like"/>
    <property type="match status" value="1"/>
</dbReference>
<dbReference type="EMBL" id="JACOPE010000001">
    <property type="protein sequence ID" value="MBC5682057.1"/>
    <property type="molecule type" value="Genomic_DNA"/>
</dbReference>
<reference evidence="1 2" key="1">
    <citation type="submission" date="2020-08" db="EMBL/GenBank/DDBJ databases">
        <title>Genome public.</title>
        <authorList>
            <person name="Liu C."/>
            <person name="Sun Q."/>
        </authorList>
    </citation>
    <scope>NUCLEOTIDE SEQUENCE [LARGE SCALE GENOMIC DNA]</scope>
    <source>
        <strain evidence="1 2">NSJ-13</strain>
    </source>
</reference>
<gene>
    <name evidence="1" type="primary">cutA</name>
    <name evidence="1" type="ORF">H8S40_00365</name>
</gene>
<dbReference type="PANTHER" id="PTHR41774">
    <property type="match status" value="1"/>
</dbReference>
<evidence type="ECO:0000313" key="1">
    <source>
        <dbReference type="EMBL" id="MBC5682057.1"/>
    </source>
</evidence>
<evidence type="ECO:0000313" key="2">
    <source>
        <dbReference type="Proteomes" id="UP000631576"/>
    </source>
</evidence>
<proteinExistence type="predicted"/>
<comment type="caution">
    <text evidence="1">The sequence shown here is derived from an EMBL/GenBank/DDBJ whole genome shotgun (WGS) entry which is preliminary data.</text>
</comment>
<dbReference type="Gene3D" id="3.30.70.120">
    <property type="match status" value="1"/>
</dbReference>
<dbReference type="InterPro" id="IPR036069">
    <property type="entry name" value="DUF34/NIF3_sf"/>
</dbReference>
<dbReference type="PANTHER" id="PTHR41774:SF1">
    <property type="entry name" value="NGG1P INTERACTING FACTOR NIF3"/>
    <property type="match status" value="1"/>
</dbReference>
<dbReference type="Pfam" id="PF03091">
    <property type="entry name" value="CutA1"/>
    <property type="match status" value="1"/>
</dbReference>
<dbReference type="InterPro" id="IPR015867">
    <property type="entry name" value="N-reg_PII/ATP_PRibTrfase_C"/>
</dbReference>